<feature type="transmembrane region" description="Helical" evidence="1">
    <location>
        <begin position="6"/>
        <end position="29"/>
    </location>
</feature>
<dbReference type="Pfam" id="PF14067">
    <property type="entry name" value="LssY_C"/>
    <property type="match status" value="1"/>
</dbReference>
<keyword evidence="1" id="KW-0472">Membrane</keyword>
<dbReference type="RefSeq" id="WP_153413581.1">
    <property type="nucleotide sequence ID" value="NZ_WISB01000133.1"/>
</dbReference>
<reference evidence="3" key="1">
    <citation type="journal article" date="2013" name="Genome Biol.">
        <title>Comparative genomics of the core and accessory genomes of 48 Sinorhizobium strains comprising five genospecies.</title>
        <authorList>
            <person name="Sugawara M."/>
            <person name="Epstein B."/>
            <person name="Badgley B.D."/>
            <person name="Unno T."/>
            <person name="Xu L."/>
            <person name="Reese J."/>
            <person name="Gyaneshwar P."/>
            <person name="Denny R."/>
            <person name="Mudge J."/>
            <person name="Bharti A.K."/>
            <person name="Farmer A.D."/>
            <person name="May G.D."/>
            <person name="Woodward J.E."/>
            <person name="Medigue C."/>
            <person name="Vallenet D."/>
            <person name="Lajus A."/>
            <person name="Rouy Z."/>
            <person name="Martinez-Vaz B."/>
            <person name="Tiffin P."/>
            <person name="Young N.D."/>
            <person name="Sadowsky M.J."/>
        </authorList>
    </citation>
    <scope>NUCLEOTIDE SEQUENCE</scope>
    <source>
        <strain evidence="3">M1</strain>
    </source>
</reference>
<name>A0A6G1WQQ9_9HYPH</name>
<evidence type="ECO:0000259" key="2">
    <source>
        <dbReference type="Pfam" id="PF14067"/>
    </source>
</evidence>
<feature type="domain" description="LssY-like C-terminal" evidence="2">
    <location>
        <begin position="47"/>
        <end position="223"/>
    </location>
</feature>
<comment type="caution">
    <text evidence="3">The sequence shown here is derived from an EMBL/GenBank/DDBJ whole genome shotgun (WGS) entry which is preliminary data.</text>
</comment>
<dbReference type="InterPro" id="IPR025902">
    <property type="entry name" value="LssY-like-C_dom"/>
</dbReference>
<evidence type="ECO:0000256" key="1">
    <source>
        <dbReference type="SAM" id="Phobius"/>
    </source>
</evidence>
<evidence type="ECO:0000313" key="3">
    <source>
        <dbReference type="EMBL" id="MQW72069.1"/>
    </source>
</evidence>
<dbReference type="EMBL" id="WISB01000133">
    <property type="protein sequence ID" value="MQW72069.1"/>
    <property type="molecule type" value="Genomic_DNA"/>
</dbReference>
<protein>
    <recommendedName>
        <fullName evidence="2">LssY-like C-terminal domain-containing protein</fullName>
    </recommendedName>
</protein>
<accession>A0A6G1WQQ9</accession>
<proteinExistence type="predicted"/>
<gene>
    <name evidence="3" type="ORF">GHJ91_23715</name>
</gene>
<sequence length="250" mass="26826">MHLSSAARVALPALAALIAAYLLLAYFLVPEMWIFREHRLPHFDSMVTATADDIPGDPINVGLVGSKAQVMGAFAAAGWHAADAITWRSSIDIGLSVVLHRPDSDAPVSPLFYRGRKQDLAFEKAVGNSADQRHHVRFWLTDQSDNDGRPFWLGSVTFDRGVGLSHDTGQITHHIAADIDAERDGLIRDLQAAGQIASTYDIGGVGATMNGRNGGGDAYFTDGLALIGIVRAEARTGKARLPTVNTSLSR</sequence>
<dbReference type="AlphaFoldDB" id="A0A6G1WQQ9"/>
<organism evidence="3">
    <name type="scientific">Sinorhizobium medicae</name>
    <dbReference type="NCBI Taxonomy" id="110321"/>
    <lineage>
        <taxon>Bacteria</taxon>
        <taxon>Pseudomonadati</taxon>
        <taxon>Pseudomonadota</taxon>
        <taxon>Alphaproteobacteria</taxon>
        <taxon>Hyphomicrobiales</taxon>
        <taxon>Rhizobiaceae</taxon>
        <taxon>Sinorhizobium/Ensifer group</taxon>
        <taxon>Sinorhizobium</taxon>
    </lineage>
</organism>
<keyword evidence="1" id="KW-0812">Transmembrane</keyword>
<keyword evidence="1" id="KW-1133">Transmembrane helix</keyword>